<dbReference type="Proteomes" id="UP001054945">
    <property type="component" value="Unassembled WGS sequence"/>
</dbReference>
<reference evidence="1 2" key="1">
    <citation type="submission" date="2021-06" db="EMBL/GenBank/DDBJ databases">
        <title>Caerostris extrusa draft genome.</title>
        <authorList>
            <person name="Kono N."/>
            <person name="Arakawa K."/>
        </authorList>
    </citation>
    <scope>NUCLEOTIDE SEQUENCE [LARGE SCALE GENOMIC DNA]</scope>
</reference>
<gene>
    <name evidence="1" type="ORF">CEXT_466071</name>
</gene>
<evidence type="ECO:0000313" key="2">
    <source>
        <dbReference type="Proteomes" id="UP001054945"/>
    </source>
</evidence>
<comment type="caution">
    <text evidence="1">The sequence shown here is derived from an EMBL/GenBank/DDBJ whole genome shotgun (WGS) entry which is preliminary data.</text>
</comment>
<accession>A0AAV4XXU2</accession>
<evidence type="ECO:0000313" key="1">
    <source>
        <dbReference type="EMBL" id="GIY98628.1"/>
    </source>
</evidence>
<sequence length="98" mass="10765">MSDILTGDKLSPVKIPGESFNSQIASIKSWEEANGTAFSRRAACSPKQYQGSPNDHSVGVIECSFPPRHSTAETLFQESKEEEFNKGPAFQIQFPNCV</sequence>
<keyword evidence="2" id="KW-1185">Reference proteome</keyword>
<organism evidence="1 2">
    <name type="scientific">Caerostris extrusa</name>
    <name type="common">Bark spider</name>
    <name type="synonym">Caerostris bankana</name>
    <dbReference type="NCBI Taxonomy" id="172846"/>
    <lineage>
        <taxon>Eukaryota</taxon>
        <taxon>Metazoa</taxon>
        <taxon>Ecdysozoa</taxon>
        <taxon>Arthropoda</taxon>
        <taxon>Chelicerata</taxon>
        <taxon>Arachnida</taxon>
        <taxon>Araneae</taxon>
        <taxon>Araneomorphae</taxon>
        <taxon>Entelegynae</taxon>
        <taxon>Araneoidea</taxon>
        <taxon>Araneidae</taxon>
        <taxon>Caerostris</taxon>
    </lineage>
</organism>
<name>A0AAV4XXU2_CAEEX</name>
<dbReference type="AlphaFoldDB" id="A0AAV4XXU2"/>
<proteinExistence type="predicted"/>
<dbReference type="EMBL" id="BPLR01000941">
    <property type="protein sequence ID" value="GIY98628.1"/>
    <property type="molecule type" value="Genomic_DNA"/>
</dbReference>
<protein>
    <submittedName>
        <fullName evidence="1">Uncharacterized protein</fullName>
    </submittedName>
</protein>